<protein>
    <submittedName>
        <fullName evidence="1">Uncharacterized protein</fullName>
    </submittedName>
</protein>
<dbReference type="OrthoDB" id="412006at2759"/>
<dbReference type="Proteomes" id="UP000219338">
    <property type="component" value="Unassembled WGS sequence"/>
</dbReference>
<keyword evidence="2" id="KW-1185">Reference proteome</keyword>
<evidence type="ECO:0000313" key="2">
    <source>
        <dbReference type="Proteomes" id="UP000219338"/>
    </source>
</evidence>
<dbReference type="STRING" id="47428.A0A284SBE5"/>
<organism evidence="1 2">
    <name type="scientific">Armillaria ostoyae</name>
    <name type="common">Armillaria root rot fungus</name>
    <dbReference type="NCBI Taxonomy" id="47428"/>
    <lineage>
        <taxon>Eukaryota</taxon>
        <taxon>Fungi</taxon>
        <taxon>Dikarya</taxon>
        <taxon>Basidiomycota</taxon>
        <taxon>Agaricomycotina</taxon>
        <taxon>Agaricomycetes</taxon>
        <taxon>Agaricomycetidae</taxon>
        <taxon>Agaricales</taxon>
        <taxon>Marasmiineae</taxon>
        <taxon>Physalacriaceae</taxon>
        <taxon>Armillaria</taxon>
    </lineage>
</organism>
<sequence>MDMAKTTCWMEWLEAAGSSSIWEICSFISQPSSDGGRARVPDLVVKQTGCPIRRIKDNSEKGDVFRMAFFPPKPTISAIPWNIQYPPPAWEFCLITDEQVERAFKRMKPLKATKPGTIPNSVLVHCADLLAPHIGPIYRATFTQEEYPDRLSVTNTIILHKLGKSDYENPNSYRPIILSDGWGRGLHATLNQDLVAWCEYTGIIPDR</sequence>
<proteinExistence type="predicted"/>
<gene>
    <name evidence="1" type="ORF">ARMOST_21874</name>
</gene>
<reference evidence="2" key="1">
    <citation type="journal article" date="2017" name="Nat. Ecol. Evol.">
        <title>Genome expansion and lineage-specific genetic innovations in the forest pathogenic fungi Armillaria.</title>
        <authorList>
            <person name="Sipos G."/>
            <person name="Prasanna A.N."/>
            <person name="Walter M.C."/>
            <person name="O'Connor E."/>
            <person name="Balint B."/>
            <person name="Krizsan K."/>
            <person name="Kiss B."/>
            <person name="Hess J."/>
            <person name="Varga T."/>
            <person name="Slot J."/>
            <person name="Riley R."/>
            <person name="Boka B."/>
            <person name="Rigling D."/>
            <person name="Barry K."/>
            <person name="Lee J."/>
            <person name="Mihaltcheva S."/>
            <person name="LaButti K."/>
            <person name="Lipzen A."/>
            <person name="Waldron R."/>
            <person name="Moloney N.M."/>
            <person name="Sperisen C."/>
            <person name="Kredics L."/>
            <person name="Vagvoelgyi C."/>
            <person name="Patrignani A."/>
            <person name="Fitzpatrick D."/>
            <person name="Nagy I."/>
            <person name="Doyle S."/>
            <person name="Anderson J.B."/>
            <person name="Grigoriev I.V."/>
            <person name="Gueldener U."/>
            <person name="Muensterkoetter M."/>
            <person name="Nagy L.G."/>
        </authorList>
    </citation>
    <scope>NUCLEOTIDE SEQUENCE [LARGE SCALE GENOMIC DNA]</scope>
    <source>
        <strain evidence="2">C18/9</strain>
    </source>
</reference>
<name>A0A284SBE5_ARMOS</name>
<evidence type="ECO:0000313" key="1">
    <source>
        <dbReference type="EMBL" id="SJL18289.1"/>
    </source>
</evidence>
<accession>A0A284SBE5</accession>
<dbReference type="EMBL" id="FUEG01000056">
    <property type="protein sequence ID" value="SJL18289.1"/>
    <property type="molecule type" value="Genomic_DNA"/>
</dbReference>
<dbReference type="AlphaFoldDB" id="A0A284SBE5"/>
<dbReference type="OMA" id="TISAIPW"/>